<comment type="caution">
    <text evidence="7">The sequence shown here is derived from an EMBL/GenBank/DDBJ whole genome shotgun (WGS) entry which is preliminary data.</text>
</comment>
<evidence type="ECO:0000256" key="4">
    <source>
        <dbReference type="PIRSR" id="PIRSR600407-2"/>
    </source>
</evidence>
<dbReference type="STRING" id="56857.A0A200QTF6"/>
<dbReference type="Gene3D" id="3.30.420.40">
    <property type="match status" value="1"/>
</dbReference>
<reference evidence="7 8" key="1">
    <citation type="journal article" date="2017" name="Mol. Plant">
        <title>The Genome of Medicinal Plant Macleaya cordata Provides New Insights into Benzylisoquinoline Alkaloids Metabolism.</title>
        <authorList>
            <person name="Liu X."/>
            <person name="Liu Y."/>
            <person name="Huang P."/>
            <person name="Ma Y."/>
            <person name="Qing Z."/>
            <person name="Tang Q."/>
            <person name="Cao H."/>
            <person name="Cheng P."/>
            <person name="Zheng Y."/>
            <person name="Yuan Z."/>
            <person name="Zhou Y."/>
            <person name="Liu J."/>
            <person name="Tang Z."/>
            <person name="Zhuo Y."/>
            <person name="Zhang Y."/>
            <person name="Yu L."/>
            <person name="Huang J."/>
            <person name="Yang P."/>
            <person name="Peng Q."/>
            <person name="Zhang J."/>
            <person name="Jiang W."/>
            <person name="Zhang Z."/>
            <person name="Lin K."/>
            <person name="Ro D.K."/>
            <person name="Chen X."/>
            <person name="Xiong X."/>
            <person name="Shang Y."/>
            <person name="Huang S."/>
            <person name="Zeng J."/>
        </authorList>
    </citation>
    <scope>NUCLEOTIDE SEQUENCE [LARGE SCALE GENOMIC DNA]</scope>
    <source>
        <strain evidence="8">cv. BLH2017</strain>
        <tissue evidence="7">Root</tissue>
    </source>
</reference>
<keyword evidence="4" id="KW-0067">ATP-binding</keyword>
<dbReference type="InterPro" id="IPR000407">
    <property type="entry name" value="GDA1_CD39_NTPase"/>
</dbReference>
<dbReference type="OMA" id="TLPMINL"/>
<evidence type="ECO:0000256" key="5">
    <source>
        <dbReference type="RuleBase" id="RU003833"/>
    </source>
</evidence>
<name>A0A200QTF6_MACCD</name>
<keyword evidence="6" id="KW-1133">Transmembrane helix</keyword>
<feature type="binding site" evidence="4">
    <location>
        <begin position="239"/>
        <end position="243"/>
    </location>
    <ligand>
        <name>ATP</name>
        <dbReference type="ChEBI" id="CHEBI:30616"/>
    </ligand>
</feature>
<keyword evidence="4" id="KW-0547">Nucleotide-binding</keyword>
<dbReference type="OrthoDB" id="6372431at2759"/>
<sequence length="536" mass="58941">MDFSNLQSRVSNAYIPPHRTQLHPRMHSFSPFPKPSQISSSQSREKWWTLGAALLIVPFLFYLFAIAKGIHQSSKFDESKPKGFGIIIDAGNTGSRIHVFEFLNEGRIPFVGFDGKGSKSLKVRPALVEFADDPDNAGSSISRLLGFAKKKVPKAEWKDTKVWLMASEGLRGVGLDASKAILESCRRVLRSSGFLFKNEWASILTGQDEGVYAWVAANYALGTLGGDPQETTGIIELGGPSVQVTFALRAPPPLEFSRMIKLAGVTYNLYAQSTIHLGQVIHFLFAKYAASGSLKGIVSPCIPKGYRQTLSPAVALNASAMEFLAPDSVGNFSACRSKAVALLQKGTDKCLHPPCKIVSSFLPELRGNPVHPDKLFYTSEFFGLVPKASMAELEAAGRHYCEDDWEKLKDEHQGIDELDLLRYCFSSAYIVALLHDGLGIPMNDKRIGFANQAGSIPLDWTLGAFIYQSVVDPQSESEPESLGGIIGNDSVTYFSLFAVLLFAVLAAFYVSKWRKPQLKTVYDLEKGHYIVTRVPR</sequence>
<dbReference type="GO" id="GO:0017110">
    <property type="term" value="F:nucleoside diphosphate phosphatase activity"/>
    <property type="evidence" value="ECO:0007669"/>
    <property type="project" value="TreeGrafter"/>
</dbReference>
<keyword evidence="8" id="KW-1185">Reference proteome</keyword>
<keyword evidence="2 5" id="KW-0378">Hydrolase</keyword>
<proteinExistence type="inferred from homology"/>
<dbReference type="InParanoid" id="A0A200QTF6"/>
<evidence type="ECO:0000256" key="1">
    <source>
        <dbReference type="ARBA" id="ARBA00009283"/>
    </source>
</evidence>
<organism evidence="7 8">
    <name type="scientific">Macleaya cordata</name>
    <name type="common">Five-seeded plume-poppy</name>
    <name type="synonym">Bocconia cordata</name>
    <dbReference type="NCBI Taxonomy" id="56857"/>
    <lineage>
        <taxon>Eukaryota</taxon>
        <taxon>Viridiplantae</taxon>
        <taxon>Streptophyta</taxon>
        <taxon>Embryophyta</taxon>
        <taxon>Tracheophyta</taxon>
        <taxon>Spermatophyta</taxon>
        <taxon>Magnoliopsida</taxon>
        <taxon>Ranunculales</taxon>
        <taxon>Papaveraceae</taxon>
        <taxon>Papaveroideae</taxon>
        <taxon>Macleaya</taxon>
    </lineage>
</organism>
<dbReference type="GO" id="GO:0005524">
    <property type="term" value="F:ATP binding"/>
    <property type="evidence" value="ECO:0007669"/>
    <property type="project" value="UniProtKB-KW"/>
</dbReference>
<evidence type="ECO:0000313" key="8">
    <source>
        <dbReference type="Proteomes" id="UP000195402"/>
    </source>
</evidence>
<feature type="transmembrane region" description="Helical" evidence="6">
    <location>
        <begin position="47"/>
        <end position="67"/>
    </location>
</feature>
<evidence type="ECO:0000256" key="3">
    <source>
        <dbReference type="PIRSR" id="PIRSR600407-1"/>
    </source>
</evidence>
<dbReference type="AlphaFoldDB" id="A0A200QTF6"/>
<evidence type="ECO:0000256" key="2">
    <source>
        <dbReference type="ARBA" id="ARBA00022801"/>
    </source>
</evidence>
<dbReference type="GO" id="GO:0016020">
    <property type="term" value="C:membrane"/>
    <property type="evidence" value="ECO:0007669"/>
    <property type="project" value="TreeGrafter"/>
</dbReference>
<dbReference type="Pfam" id="PF01150">
    <property type="entry name" value="GDA1_CD39"/>
    <property type="match status" value="1"/>
</dbReference>
<keyword evidence="6" id="KW-0812">Transmembrane</keyword>
<feature type="active site" description="Proton acceptor" evidence="3">
    <location>
        <position position="209"/>
    </location>
</feature>
<evidence type="ECO:0000256" key="6">
    <source>
        <dbReference type="SAM" id="Phobius"/>
    </source>
</evidence>
<accession>A0A200QTF6</accession>
<dbReference type="EMBL" id="MVGT01001095">
    <property type="protein sequence ID" value="OVA13758.1"/>
    <property type="molecule type" value="Genomic_DNA"/>
</dbReference>
<gene>
    <name evidence="7" type="ORF">BVC80_1769g6</name>
</gene>
<dbReference type="PANTHER" id="PTHR11782">
    <property type="entry name" value="ADENOSINE/GUANOSINE DIPHOSPHATASE"/>
    <property type="match status" value="1"/>
</dbReference>
<protein>
    <submittedName>
        <fullName evidence="7">Nucleoside phosphatase GDA1/CD39</fullName>
    </submittedName>
</protein>
<dbReference type="Proteomes" id="UP000195402">
    <property type="component" value="Unassembled WGS sequence"/>
</dbReference>
<dbReference type="GO" id="GO:0009134">
    <property type="term" value="P:nucleoside diphosphate catabolic process"/>
    <property type="evidence" value="ECO:0007669"/>
    <property type="project" value="TreeGrafter"/>
</dbReference>
<dbReference type="PANTHER" id="PTHR11782:SF96">
    <property type="entry name" value="APYRASE 6-RELATED"/>
    <property type="match status" value="1"/>
</dbReference>
<dbReference type="Gene3D" id="3.30.420.150">
    <property type="entry name" value="Exopolyphosphatase. Domain 2"/>
    <property type="match status" value="1"/>
</dbReference>
<dbReference type="PROSITE" id="PS01238">
    <property type="entry name" value="GDA1_CD39_NTPASE"/>
    <property type="match status" value="1"/>
</dbReference>
<feature type="transmembrane region" description="Helical" evidence="6">
    <location>
        <begin position="491"/>
        <end position="510"/>
    </location>
</feature>
<evidence type="ECO:0000313" key="7">
    <source>
        <dbReference type="EMBL" id="OVA13758.1"/>
    </source>
</evidence>
<keyword evidence="6" id="KW-0472">Membrane</keyword>
<comment type="similarity">
    <text evidence="1 5">Belongs to the GDA1/CD39 NTPase family.</text>
</comment>